<comment type="caution">
    <text evidence="2">The sequence shown here is derived from an EMBL/GenBank/DDBJ whole genome shotgun (WGS) entry which is preliminary data.</text>
</comment>
<dbReference type="RefSeq" id="WP_146160514.1">
    <property type="nucleotide sequence ID" value="NZ_PZZP01000002.1"/>
</dbReference>
<evidence type="ECO:0000256" key="1">
    <source>
        <dbReference type="SAM" id="SignalP"/>
    </source>
</evidence>
<dbReference type="PROSITE" id="PS51257">
    <property type="entry name" value="PROKAR_LIPOPROTEIN"/>
    <property type="match status" value="1"/>
</dbReference>
<dbReference type="AlphaFoldDB" id="A0A2T4Z4H8"/>
<dbReference type="EMBL" id="PZZP01000002">
    <property type="protein sequence ID" value="PTM56775.1"/>
    <property type="molecule type" value="Genomic_DNA"/>
</dbReference>
<evidence type="ECO:0000313" key="2">
    <source>
        <dbReference type="EMBL" id="PTM56775.1"/>
    </source>
</evidence>
<reference evidence="2 3" key="1">
    <citation type="submission" date="2018-04" db="EMBL/GenBank/DDBJ databases">
        <title>Genomic Encyclopedia of Archaeal and Bacterial Type Strains, Phase II (KMG-II): from individual species to whole genera.</title>
        <authorList>
            <person name="Goeker M."/>
        </authorList>
    </citation>
    <scope>NUCLEOTIDE SEQUENCE [LARGE SCALE GENOMIC DNA]</scope>
    <source>
        <strain evidence="2 3">DSM 45169</strain>
    </source>
</reference>
<organism evidence="2 3">
    <name type="scientific">Desmospora activa DSM 45169</name>
    <dbReference type="NCBI Taxonomy" id="1121389"/>
    <lineage>
        <taxon>Bacteria</taxon>
        <taxon>Bacillati</taxon>
        <taxon>Bacillota</taxon>
        <taxon>Bacilli</taxon>
        <taxon>Bacillales</taxon>
        <taxon>Thermoactinomycetaceae</taxon>
        <taxon>Desmospora</taxon>
    </lineage>
</organism>
<evidence type="ECO:0008006" key="4">
    <source>
        <dbReference type="Google" id="ProtNLM"/>
    </source>
</evidence>
<sequence>MFLRWLKGVGVVVAVCCLSVACSSSNQGMDYDRTTDRTTYRYEKNTYRYLRDDGQFGVRNANPGLAVGEWDNPSIPPKGNDRQRIRQSAMTIDGVQDADVQIFGGHVAVKVRPQASFPSSRYEELQEKVLRRISYEMPRYEVRVRVGLSKWNPLNYLTPNKNAG</sequence>
<dbReference type="OrthoDB" id="2988810at2"/>
<protein>
    <recommendedName>
        <fullName evidence="4">Sporulation lipoprotein YhcN/YlaJ</fullName>
    </recommendedName>
</protein>
<gene>
    <name evidence="2" type="ORF">C8J48_3100</name>
</gene>
<keyword evidence="1" id="KW-0732">Signal</keyword>
<feature type="signal peptide" evidence="1">
    <location>
        <begin position="1"/>
        <end position="28"/>
    </location>
</feature>
<proteinExistence type="predicted"/>
<evidence type="ECO:0000313" key="3">
    <source>
        <dbReference type="Proteomes" id="UP000241639"/>
    </source>
</evidence>
<keyword evidence="3" id="KW-1185">Reference proteome</keyword>
<feature type="chain" id="PRO_5039181004" description="Sporulation lipoprotein YhcN/YlaJ" evidence="1">
    <location>
        <begin position="29"/>
        <end position="164"/>
    </location>
</feature>
<dbReference type="Proteomes" id="UP000241639">
    <property type="component" value="Unassembled WGS sequence"/>
</dbReference>
<accession>A0A2T4Z4H8</accession>
<name>A0A2T4Z4H8_9BACL</name>